<keyword evidence="3" id="KW-1185">Reference proteome</keyword>
<evidence type="ECO:0000313" key="2">
    <source>
        <dbReference type="EMBL" id="KAJ8455835.1"/>
    </source>
</evidence>
<sequence>MRKCRRQPRAAAGIASARPVAKCRCERCCSRHCECPSRRQVQMCRIQARAQISSADVSHELQQALREWPSRPQVQMRALLQQAALRVAVPSPSADVQNSAASADFKCRCQPRAAAGIASARPVPSPSADASAAAAGIASANPMPKCRCAEFSRERCCSRQHCDASCCVPTERTVPSIPSNVLLAIIFDPPTRYAPAGTIQWDPMTNEACCGGTGERSVVCTITLRIAGKVLPFASFAVRRSPLARAAKNGQFWPVFGPFSRAAATVASGAKRQPSQHPGTPRVAQGWMGLSYSREGAARRFVRSPPLAARSGGRKRPVLACFWAVFGAAGRCRPSLRSLSAARRSLGRGPKRPVLACFWAVLACCGGRSERSSGRGIRAAGKVLPFASFAVRRSPLARAAKNGQFWPVFGPFSRAAATAASGAKRQPSQHPGTPRVAQGWMGLSYSREGAARRFVRSPPLAARPGGPKRPVLACFWAVFACWGGRGERSSGRGIRVAGKVLPFASFAVRRSPLARAAKNGQFWPLFGPFSRAAATAASGAKHQPSQHPGTPRVAQGWMGLSYSREGAARRFVRSPPLAARSGGPKRPVLACFWAVFVCCGGARWEGAAAPSLRSPTVARRSLGRPKTASFGLFLGRFRVPRRPWRAVRNISHLSTLEPPGWHRGGWGFRIAGKVPPVASFALRRSPLSRAAENGQFWPVFGPFSRAAATAASGAKRQPSQHPGTPRVAQGWMGLSYSREGAARRFVRSPPLAARPGIPKRPVLACFWAVFACWGGRGERSSGRGIRVAGKVLPFASFAVRRSPLARAAKNGQFWPLFGPFSRAAATAASGAKHQPSQHPGTPRVAQGWMGLSYSREGAARRFVRSPPLAARSGGPKRPVLACFWAVFVCCGGRGERSSGRGIRVAGKVLPFASFAVRRSPLARAAKNGQFWPVFGPFSRAAATVASGAKRQPFQHPGTPRVAQGWMGLSYSREGAARRFVRSPPLAARSGGRKRPGRCCPSLRSPSVARRSLGRPKTASFGPFLGRFRVPRRSWRAVRNVSHLSTLEPPGWHRGGWGFCIAGKVPPVASFALRRSPLARVAQNGQFWPVFWAVFACCGGRGERSSGRGIGVAGKVLLPFASFADRRSPLARAAKNGQFWPVFGPFSRAAATVASGAKHQPSQHPGTPRVAQGWMGLSYSREGAARRFVRSPPLAALSGGRKRPVLACFWAVFVCCGGRGERSSGRGIRVAGKVLPFASFAVRRSPLARVAKNGQFWPVFGPFSRAAAIAASGAKRQPSQHPGTPRVAQGWMGLSYSREGAARRFVRSPPLSARSGGPKRAVLACFWAVFVCCGGRGERSSVRGIRVAGKVLPFPLFPLRSLGRHKTASFGLYLGCFCVLR</sequence>
<feature type="region of interest" description="Disordered" evidence="1">
    <location>
        <begin position="710"/>
        <end position="729"/>
    </location>
</feature>
<protein>
    <submittedName>
        <fullName evidence="2">Uncharacterized protein</fullName>
    </submittedName>
</protein>
<evidence type="ECO:0000313" key="3">
    <source>
        <dbReference type="Proteomes" id="UP001222027"/>
    </source>
</evidence>
<accession>A0AAV8PMK8</accession>
<dbReference type="EMBL" id="JAQQAF010000017">
    <property type="protein sequence ID" value="KAJ8455835.1"/>
    <property type="molecule type" value="Genomic_DNA"/>
</dbReference>
<name>A0AAV8PMK8_ENSVE</name>
<comment type="caution">
    <text evidence="2">The sequence shown here is derived from an EMBL/GenBank/DDBJ whole genome shotgun (WGS) entry which is preliminary data.</text>
</comment>
<gene>
    <name evidence="2" type="ORF">OPV22_034938</name>
</gene>
<evidence type="ECO:0000256" key="1">
    <source>
        <dbReference type="SAM" id="MobiDB-lite"/>
    </source>
</evidence>
<dbReference type="Proteomes" id="UP001222027">
    <property type="component" value="Unassembled WGS sequence"/>
</dbReference>
<reference evidence="2 3" key="1">
    <citation type="submission" date="2022-12" db="EMBL/GenBank/DDBJ databases">
        <title>Chromosome-scale assembly of the Ensete ventricosum genome.</title>
        <authorList>
            <person name="Dussert Y."/>
            <person name="Stocks J."/>
            <person name="Wendawek A."/>
            <person name="Woldeyes F."/>
            <person name="Nichols R.A."/>
            <person name="Borrell J.S."/>
        </authorList>
    </citation>
    <scope>NUCLEOTIDE SEQUENCE [LARGE SCALE GENOMIC DNA]</scope>
    <source>
        <strain evidence="3">cv. Maze</strain>
        <tissue evidence="2">Seeds</tissue>
    </source>
</reference>
<organism evidence="2 3">
    <name type="scientific">Ensete ventricosum</name>
    <name type="common">Abyssinian banana</name>
    <name type="synonym">Musa ensete</name>
    <dbReference type="NCBI Taxonomy" id="4639"/>
    <lineage>
        <taxon>Eukaryota</taxon>
        <taxon>Viridiplantae</taxon>
        <taxon>Streptophyta</taxon>
        <taxon>Embryophyta</taxon>
        <taxon>Tracheophyta</taxon>
        <taxon>Spermatophyta</taxon>
        <taxon>Magnoliopsida</taxon>
        <taxon>Liliopsida</taxon>
        <taxon>Zingiberales</taxon>
        <taxon>Musaceae</taxon>
        <taxon>Ensete</taxon>
    </lineage>
</organism>
<proteinExistence type="predicted"/>